<evidence type="ECO:0000256" key="5">
    <source>
        <dbReference type="ARBA" id="ARBA00022692"/>
    </source>
</evidence>
<feature type="transmembrane region" description="Helical" evidence="9">
    <location>
        <begin position="358"/>
        <end position="381"/>
    </location>
</feature>
<evidence type="ECO:0000313" key="11">
    <source>
        <dbReference type="EMBL" id="MBB3115332.1"/>
    </source>
</evidence>
<evidence type="ECO:0000256" key="6">
    <source>
        <dbReference type="ARBA" id="ARBA00022989"/>
    </source>
</evidence>
<feature type="transmembrane region" description="Helical" evidence="9">
    <location>
        <begin position="23"/>
        <end position="43"/>
    </location>
</feature>
<keyword evidence="7" id="KW-0406">Ion transport</keyword>
<feature type="transmembrane region" description="Helical" evidence="9">
    <location>
        <begin position="319"/>
        <end position="338"/>
    </location>
</feature>
<comment type="similarity">
    <text evidence="2">Belongs to the monovalent cation:proton antiporter 2 (CPA2) transporter (TC 2.A.37) family.</text>
</comment>
<evidence type="ECO:0000256" key="4">
    <source>
        <dbReference type="ARBA" id="ARBA00022449"/>
    </source>
</evidence>
<dbReference type="EMBL" id="JACHWT010000002">
    <property type="protein sequence ID" value="MBB3115332.1"/>
    <property type="molecule type" value="Genomic_DNA"/>
</dbReference>
<keyword evidence="3" id="KW-0813">Transport</keyword>
<reference evidence="11" key="1">
    <citation type="submission" date="2020-08" db="EMBL/GenBank/DDBJ databases">
        <title>Sequencing the genomes of 1000 actinobacteria strains.</title>
        <authorList>
            <person name="Klenk H.-P."/>
        </authorList>
    </citation>
    <scope>NUCLEOTIDE SEQUENCE</scope>
    <source>
        <strain evidence="11">DSM 20582</strain>
    </source>
</reference>
<dbReference type="Gene3D" id="1.20.1530.20">
    <property type="match status" value="1"/>
</dbReference>
<evidence type="ECO:0000259" key="10">
    <source>
        <dbReference type="Pfam" id="PF00999"/>
    </source>
</evidence>
<keyword evidence="4" id="KW-0050">Antiport</keyword>
<dbReference type="PANTHER" id="PTHR43562">
    <property type="entry name" value="NAPA-TYPE SODIUM/HYDROGEN ANTIPORTER"/>
    <property type="match status" value="1"/>
</dbReference>
<feature type="transmembrane region" description="Helical" evidence="9">
    <location>
        <begin position="168"/>
        <end position="189"/>
    </location>
</feature>
<feature type="transmembrane region" description="Helical" evidence="9">
    <location>
        <begin position="137"/>
        <end position="156"/>
    </location>
</feature>
<feature type="transmembrane region" description="Helical" evidence="9">
    <location>
        <begin position="75"/>
        <end position="94"/>
    </location>
</feature>
<evidence type="ECO:0000256" key="3">
    <source>
        <dbReference type="ARBA" id="ARBA00022448"/>
    </source>
</evidence>
<dbReference type="Proteomes" id="UP000612712">
    <property type="component" value="Unassembled WGS sequence"/>
</dbReference>
<comment type="caution">
    <text evidence="11">The sequence shown here is derived from an EMBL/GenBank/DDBJ whole genome shotgun (WGS) entry which is preliminary data.</text>
</comment>
<feature type="transmembrane region" description="Helical" evidence="9">
    <location>
        <begin position="239"/>
        <end position="256"/>
    </location>
</feature>
<evidence type="ECO:0000256" key="1">
    <source>
        <dbReference type="ARBA" id="ARBA00004141"/>
    </source>
</evidence>
<dbReference type="GO" id="GO:0016020">
    <property type="term" value="C:membrane"/>
    <property type="evidence" value="ECO:0007669"/>
    <property type="project" value="UniProtKB-SubCell"/>
</dbReference>
<dbReference type="InterPro" id="IPR038770">
    <property type="entry name" value="Na+/solute_symporter_sf"/>
</dbReference>
<dbReference type="Pfam" id="PF00999">
    <property type="entry name" value="Na_H_Exchanger"/>
    <property type="match status" value="1"/>
</dbReference>
<keyword evidence="6 9" id="KW-1133">Transmembrane helix</keyword>
<sequence length="416" mass="42971">MSFLVADGGPALLAAATGDENHALVSFAWIMAAALAAPILSFVTGKRIPSVVFLLALGALIGPFGTGLADQEPSVGMVKELGLGMLFLLAGYEIRPESLRGAEGRHALATWLICAVLSFLGFLAVFSLTGVSGSSTAVVLAIAVTSTALGTLMPILRQQGLTGTTLGESVMVHGAVGEVAPIIAMALLLSARATWLSAAVLLAFFAVAVTVAFVPRTVRFLAPWATRAMADGAGSTDQTVVRAVILMLGVLMAVAAVLDLDVVLGAFATGMILGQLIPAEYRTALEGRLDVVGYGLLIPVFFVASGMDIDTGVVVHRPWFLVVLVPLIFCTRGVPVILRERFCATGSGLTGWRPQVQLGLYVATGLPIIVAVTDVAVRAGFLGADDASLLVAGGAMTVLLFPLLAATLQPRGARRL</sequence>
<dbReference type="GO" id="GO:0015297">
    <property type="term" value="F:antiporter activity"/>
    <property type="evidence" value="ECO:0007669"/>
    <property type="project" value="UniProtKB-KW"/>
</dbReference>
<feature type="transmembrane region" description="Helical" evidence="9">
    <location>
        <begin position="195"/>
        <end position="218"/>
    </location>
</feature>
<comment type="subcellular location">
    <subcellularLocation>
        <location evidence="1">Membrane</location>
        <topology evidence="1">Multi-pass membrane protein</topology>
    </subcellularLocation>
</comment>
<accession>A0A8I0CKB5</accession>
<dbReference type="PANTHER" id="PTHR43562:SF1">
    <property type="entry name" value="NA(+)_H(+) ANTIPORTER YJBQ-RELATED"/>
    <property type="match status" value="1"/>
</dbReference>
<evidence type="ECO:0000256" key="8">
    <source>
        <dbReference type="ARBA" id="ARBA00023136"/>
    </source>
</evidence>
<dbReference type="InterPro" id="IPR006153">
    <property type="entry name" value="Cation/H_exchanger_TM"/>
</dbReference>
<name>A0A8I0CKB5_9CORY</name>
<evidence type="ECO:0000256" key="2">
    <source>
        <dbReference type="ARBA" id="ARBA00005551"/>
    </source>
</evidence>
<evidence type="ECO:0000313" key="12">
    <source>
        <dbReference type="Proteomes" id="UP000612712"/>
    </source>
</evidence>
<organism evidence="11 12">
    <name type="scientific">Corynebacterium bovis DSM 20582 = CIP 54.80</name>
    <dbReference type="NCBI Taxonomy" id="927655"/>
    <lineage>
        <taxon>Bacteria</taxon>
        <taxon>Bacillati</taxon>
        <taxon>Actinomycetota</taxon>
        <taxon>Actinomycetes</taxon>
        <taxon>Mycobacteriales</taxon>
        <taxon>Corynebacteriaceae</taxon>
        <taxon>Corynebacterium</taxon>
    </lineage>
</organism>
<protein>
    <submittedName>
        <fullName evidence="11">Kef-type K+ transport system membrane component KefB</fullName>
    </submittedName>
</protein>
<evidence type="ECO:0000256" key="7">
    <source>
        <dbReference type="ARBA" id="ARBA00023065"/>
    </source>
</evidence>
<feature type="transmembrane region" description="Helical" evidence="9">
    <location>
        <begin position="106"/>
        <end position="131"/>
    </location>
</feature>
<keyword evidence="8 9" id="KW-0472">Membrane</keyword>
<gene>
    <name evidence="11" type="ORF">FHU32_000536</name>
</gene>
<evidence type="ECO:0000256" key="9">
    <source>
        <dbReference type="SAM" id="Phobius"/>
    </source>
</evidence>
<dbReference type="GO" id="GO:1902600">
    <property type="term" value="P:proton transmembrane transport"/>
    <property type="evidence" value="ECO:0007669"/>
    <property type="project" value="InterPro"/>
</dbReference>
<feature type="transmembrane region" description="Helical" evidence="9">
    <location>
        <begin position="50"/>
        <end position="69"/>
    </location>
</feature>
<feature type="transmembrane region" description="Helical" evidence="9">
    <location>
        <begin position="291"/>
        <end position="307"/>
    </location>
</feature>
<proteinExistence type="inferred from homology"/>
<keyword evidence="5 9" id="KW-0812">Transmembrane</keyword>
<feature type="transmembrane region" description="Helical" evidence="9">
    <location>
        <begin position="262"/>
        <end position="279"/>
    </location>
</feature>
<feature type="domain" description="Cation/H+ exchanger transmembrane" evidence="10">
    <location>
        <begin position="33"/>
        <end position="405"/>
    </location>
</feature>
<feature type="transmembrane region" description="Helical" evidence="9">
    <location>
        <begin position="387"/>
        <end position="408"/>
    </location>
</feature>
<dbReference type="AlphaFoldDB" id="A0A8I0CKB5"/>